<organism evidence="2">
    <name type="scientific">marine metagenome</name>
    <dbReference type="NCBI Taxonomy" id="408172"/>
    <lineage>
        <taxon>unclassified sequences</taxon>
        <taxon>metagenomes</taxon>
        <taxon>ecological metagenomes</taxon>
    </lineage>
</organism>
<name>A0A381TE13_9ZZZZ</name>
<sequence length="624" mass="72313">MKSFDSIEKSLEERLDPKRRTIGESQLREHDQKKLQLPASKIFRIEFSKSVPEEIKSFLNERLPEILDFPEKFGMNIQSAGHLLRFVDKTTYEAEVGTPLPKNVSLPASRIKYISDSRSFKVMIILPEKLDTAEAIINITRNLFSKLYGNIFLDEKILPLEFYRQNLNGKQQITAAVPEILDLASELNLPSESLDKHCESIAESYRLSMEKQGTEIRRQLTGEWRDKWQEQALTTEEQHTIDSMFAEFKESMRTNPKQIVNSMIERVKKLNTQLHYILPHEMADYENFEKKHITHYMRSVLNKLEEISSLAGFIEELHSELDNLPEDTDLNGISTQIRFRMQQLRREKKVIQFYVPEMPRDKELESIRQKFSLVLIKTIPRGTPLKDWSKTVKRMEKHYSESIYSKLYSALHCLTVLTGEENISKEDSIKTNEAGQRLKKLLSVLKFRTSEIKATQSALGILLEISEQSVPGAEADAAEQRQLFPLDEFKTAWSYFIASVLTLIYYQESVNSAGLPQGFNAENYTKSILGYVDKQCSRGINHFHIVKLLWLIFDEKQDSGALTFLVFCLQNPQEILRFLLHQVMRTQSGNSSLERRLEKLPHYGKAWITAFQNRLDEAADLAQC</sequence>
<dbReference type="AlphaFoldDB" id="A0A381TE13"/>
<feature type="region of interest" description="Disordered" evidence="1">
    <location>
        <begin position="1"/>
        <end position="31"/>
    </location>
</feature>
<gene>
    <name evidence="2" type="ORF">METZ01_LOCUS66853</name>
</gene>
<evidence type="ECO:0000256" key="1">
    <source>
        <dbReference type="SAM" id="MobiDB-lite"/>
    </source>
</evidence>
<evidence type="ECO:0000313" key="2">
    <source>
        <dbReference type="EMBL" id="SVA13999.1"/>
    </source>
</evidence>
<reference evidence="2" key="1">
    <citation type="submission" date="2018-05" db="EMBL/GenBank/DDBJ databases">
        <authorList>
            <person name="Lanie J.A."/>
            <person name="Ng W.-L."/>
            <person name="Kazmierczak K.M."/>
            <person name="Andrzejewski T.M."/>
            <person name="Davidsen T.M."/>
            <person name="Wayne K.J."/>
            <person name="Tettelin H."/>
            <person name="Glass J.I."/>
            <person name="Rusch D."/>
            <person name="Podicherti R."/>
            <person name="Tsui H.-C.T."/>
            <person name="Winkler M.E."/>
        </authorList>
    </citation>
    <scope>NUCLEOTIDE SEQUENCE</scope>
</reference>
<dbReference type="EMBL" id="UINC01004393">
    <property type="protein sequence ID" value="SVA13999.1"/>
    <property type="molecule type" value="Genomic_DNA"/>
</dbReference>
<proteinExistence type="predicted"/>
<accession>A0A381TE13</accession>
<protein>
    <submittedName>
        <fullName evidence="2">Uncharacterized protein</fullName>
    </submittedName>
</protein>